<accession>A0A2P2QQ68</accession>
<reference evidence="1" key="1">
    <citation type="submission" date="2018-02" db="EMBL/GenBank/DDBJ databases">
        <title>Rhizophora mucronata_Transcriptome.</title>
        <authorList>
            <person name="Meera S.P."/>
            <person name="Sreeshan A."/>
            <person name="Augustine A."/>
        </authorList>
    </citation>
    <scope>NUCLEOTIDE SEQUENCE</scope>
    <source>
        <tissue evidence="1">Leaf</tissue>
    </source>
</reference>
<organism evidence="1">
    <name type="scientific">Rhizophora mucronata</name>
    <name type="common">Asiatic mangrove</name>
    <dbReference type="NCBI Taxonomy" id="61149"/>
    <lineage>
        <taxon>Eukaryota</taxon>
        <taxon>Viridiplantae</taxon>
        <taxon>Streptophyta</taxon>
        <taxon>Embryophyta</taxon>
        <taxon>Tracheophyta</taxon>
        <taxon>Spermatophyta</taxon>
        <taxon>Magnoliopsida</taxon>
        <taxon>eudicotyledons</taxon>
        <taxon>Gunneridae</taxon>
        <taxon>Pentapetalae</taxon>
        <taxon>rosids</taxon>
        <taxon>fabids</taxon>
        <taxon>Malpighiales</taxon>
        <taxon>Rhizophoraceae</taxon>
        <taxon>Rhizophora</taxon>
    </lineage>
</organism>
<protein>
    <submittedName>
        <fullName evidence="1">Uncharacterized protein</fullName>
    </submittedName>
</protein>
<dbReference type="EMBL" id="GGEC01088540">
    <property type="protein sequence ID" value="MBX69024.1"/>
    <property type="molecule type" value="Transcribed_RNA"/>
</dbReference>
<sequence>MCAVYFLLKKCNCNILTPNGPILYVHITYHHANITNIRNILNLSYGNILCGKRILLYHDMSHCFCCFSQISNILDRHHPSEVSLPFLIIEIFARRFLRF</sequence>
<proteinExistence type="predicted"/>
<dbReference type="AlphaFoldDB" id="A0A2P2QQ68"/>
<name>A0A2P2QQ68_RHIMU</name>
<evidence type="ECO:0000313" key="1">
    <source>
        <dbReference type="EMBL" id="MBX69024.1"/>
    </source>
</evidence>